<dbReference type="EMBL" id="JACOGF010000003">
    <property type="protein sequence ID" value="MBC3917105.1"/>
    <property type="molecule type" value="Genomic_DNA"/>
</dbReference>
<feature type="transmembrane region" description="Helical" evidence="1">
    <location>
        <begin position="204"/>
        <end position="227"/>
    </location>
</feature>
<sequence length="365" mass="42007">MNTMTISNERNYLAIAQNYFVSVIMAFMCLHFYTALSKFHTGYYSVGWQPQIDGYKWPYTITTPGLLWGLYGFYLVYSAFIAFRLNEQHSKPFNALMGIFKTLCRSGDISHAEKQEALLYAVKFFFVPFIINAFLSHVRDVNYLTVDLYKWFYMDEYYKAKFLPDLTHFALKIALAYVYLMDVLPFLFGYLTERDGSEVKSVDYTMSGWFFCLMCYPPFNSAFSNFLPTVVPEYVQPIPAAESLHMVLNGIAFLLLVGYASASVSLGFKASNLTSRGVVDTGLYAYVRHPAYVCKNLAWWIFAGGAAYQNAIAGKPYVFQLVALAVWSWVYAQRAITEERHLSATDPQYLTYMRDVPYRFIPRLI</sequence>
<feature type="transmembrane region" description="Helical" evidence="1">
    <location>
        <begin position="65"/>
        <end position="83"/>
    </location>
</feature>
<keyword evidence="1" id="KW-1133">Transmembrane helix</keyword>
<proteinExistence type="predicted"/>
<keyword evidence="3" id="KW-1185">Reference proteome</keyword>
<dbReference type="RefSeq" id="WP_186946364.1">
    <property type="nucleotide sequence ID" value="NZ_JACOGF010000003.1"/>
</dbReference>
<dbReference type="InterPro" id="IPR010721">
    <property type="entry name" value="UstE-like"/>
</dbReference>
<feature type="transmembrane region" description="Helical" evidence="1">
    <location>
        <begin position="117"/>
        <end position="135"/>
    </location>
</feature>
<accession>A0ABR6ZMH9</accession>
<comment type="caution">
    <text evidence="2">The sequence shown here is derived from an EMBL/GenBank/DDBJ whole genome shotgun (WGS) entry which is preliminary data.</text>
</comment>
<feature type="transmembrane region" description="Helical" evidence="1">
    <location>
        <begin position="12"/>
        <end position="33"/>
    </location>
</feature>
<evidence type="ECO:0000313" key="2">
    <source>
        <dbReference type="EMBL" id="MBC3917105.1"/>
    </source>
</evidence>
<evidence type="ECO:0000256" key="1">
    <source>
        <dbReference type="SAM" id="Phobius"/>
    </source>
</evidence>
<protein>
    <submittedName>
        <fullName evidence="2">DUF1295 domain-containing protein</fullName>
    </submittedName>
</protein>
<dbReference type="Proteomes" id="UP000650424">
    <property type="component" value="Unassembled WGS sequence"/>
</dbReference>
<gene>
    <name evidence="2" type="ORF">H8L32_06430</name>
</gene>
<feature type="transmembrane region" description="Helical" evidence="1">
    <location>
        <begin position="169"/>
        <end position="192"/>
    </location>
</feature>
<name>A0ABR6ZMH9_9BURK</name>
<dbReference type="Gene3D" id="1.20.120.1630">
    <property type="match status" value="1"/>
</dbReference>
<evidence type="ECO:0000313" key="3">
    <source>
        <dbReference type="Proteomes" id="UP000650424"/>
    </source>
</evidence>
<keyword evidence="1" id="KW-0812">Transmembrane</keyword>
<feature type="transmembrane region" description="Helical" evidence="1">
    <location>
        <begin position="247"/>
        <end position="268"/>
    </location>
</feature>
<keyword evidence="1" id="KW-0472">Membrane</keyword>
<organism evidence="2 3">
    <name type="scientific">Undibacterium hunanense</name>
    <dbReference type="NCBI Taxonomy" id="2762292"/>
    <lineage>
        <taxon>Bacteria</taxon>
        <taxon>Pseudomonadati</taxon>
        <taxon>Pseudomonadota</taxon>
        <taxon>Betaproteobacteria</taxon>
        <taxon>Burkholderiales</taxon>
        <taxon>Oxalobacteraceae</taxon>
        <taxon>Undibacterium</taxon>
    </lineage>
</organism>
<dbReference type="Pfam" id="PF06966">
    <property type="entry name" value="DUF1295"/>
    <property type="match status" value="1"/>
</dbReference>
<reference evidence="2 3" key="1">
    <citation type="submission" date="2020-08" db="EMBL/GenBank/DDBJ databases">
        <title>Novel species isolated from subtropical streams in China.</title>
        <authorList>
            <person name="Lu H."/>
        </authorList>
    </citation>
    <scope>NUCLEOTIDE SEQUENCE [LARGE SCALE GENOMIC DNA]</scope>
    <source>
        <strain evidence="2 3">CY18W</strain>
    </source>
</reference>